<dbReference type="InterPro" id="IPR023393">
    <property type="entry name" value="START-like_dom_sf"/>
</dbReference>
<proteinExistence type="predicted"/>
<dbReference type="Proteomes" id="UP001501095">
    <property type="component" value="Unassembled WGS sequence"/>
</dbReference>
<protein>
    <submittedName>
        <fullName evidence="1">SRPBCC family protein</fullName>
    </submittedName>
</protein>
<dbReference type="SUPFAM" id="SSF55961">
    <property type="entry name" value="Bet v1-like"/>
    <property type="match status" value="1"/>
</dbReference>
<dbReference type="EMBL" id="BAAATM010000002">
    <property type="protein sequence ID" value="GAA2517080.1"/>
    <property type="molecule type" value="Genomic_DNA"/>
</dbReference>
<dbReference type="Gene3D" id="3.30.530.20">
    <property type="match status" value="1"/>
</dbReference>
<accession>A0ABN3NAF2</accession>
<evidence type="ECO:0000313" key="1">
    <source>
        <dbReference type="EMBL" id="GAA2517080.1"/>
    </source>
</evidence>
<reference evidence="1 2" key="1">
    <citation type="journal article" date="2019" name="Int. J. Syst. Evol. Microbiol.">
        <title>The Global Catalogue of Microorganisms (GCM) 10K type strain sequencing project: providing services to taxonomists for standard genome sequencing and annotation.</title>
        <authorList>
            <consortium name="The Broad Institute Genomics Platform"/>
            <consortium name="The Broad Institute Genome Sequencing Center for Infectious Disease"/>
            <person name="Wu L."/>
            <person name="Ma J."/>
        </authorList>
    </citation>
    <scope>NUCLEOTIDE SEQUENCE [LARGE SCALE GENOMIC DNA]</scope>
    <source>
        <strain evidence="1 2">JCM 6924</strain>
    </source>
</reference>
<dbReference type="RefSeq" id="WP_094054098.1">
    <property type="nucleotide sequence ID" value="NZ_BAAATM010000002.1"/>
</dbReference>
<sequence length="168" mass="18550">MEWTGARYADQPTVEVTTWVAATPEKVWPLVSDVTRMPEFSEELQSACWVDGARGPAVGARFVGRSRHDALGEWETTCTVVACDPGRVFSWAVGDPAEPSAVWRFALEPGDGGTTLSQWMRMGPGRSGLSFAIDAMPEKEQKIVFVRLREFERGMTATLERIRQGAEA</sequence>
<dbReference type="InterPro" id="IPR019587">
    <property type="entry name" value="Polyketide_cyclase/dehydratase"/>
</dbReference>
<gene>
    <name evidence="1" type="ORF">GCM10010423_05890</name>
</gene>
<comment type="caution">
    <text evidence="1">The sequence shown here is derived from an EMBL/GenBank/DDBJ whole genome shotgun (WGS) entry which is preliminary data.</text>
</comment>
<keyword evidence="2" id="KW-1185">Reference proteome</keyword>
<dbReference type="CDD" id="cd07812">
    <property type="entry name" value="SRPBCC"/>
    <property type="match status" value="1"/>
</dbReference>
<evidence type="ECO:0000313" key="2">
    <source>
        <dbReference type="Proteomes" id="UP001501095"/>
    </source>
</evidence>
<organism evidence="1 2">
    <name type="scientific">Streptomyces levis</name>
    <dbReference type="NCBI Taxonomy" id="285566"/>
    <lineage>
        <taxon>Bacteria</taxon>
        <taxon>Bacillati</taxon>
        <taxon>Actinomycetota</taxon>
        <taxon>Actinomycetes</taxon>
        <taxon>Kitasatosporales</taxon>
        <taxon>Streptomycetaceae</taxon>
        <taxon>Streptomyces</taxon>
    </lineage>
</organism>
<dbReference type="Pfam" id="PF10604">
    <property type="entry name" value="Polyketide_cyc2"/>
    <property type="match status" value="1"/>
</dbReference>
<name>A0ABN3NAF2_9ACTN</name>